<evidence type="ECO:0000256" key="13">
    <source>
        <dbReference type="ARBA" id="ARBA00034531"/>
    </source>
</evidence>
<evidence type="ECO:0000256" key="10">
    <source>
        <dbReference type="ARBA" id="ARBA00023136"/>
    </source>
</evidence>
<dbReference type="GO" id="GO:0031410">
    <property type="term" value="C:cytoplasmic vesicle"/>
    <property type="evidence" value="ECO:0007669"/>
    <property type="project" value="UniProtKB-KW"/>
</dbReference>
<dbReference type="InterPro" id="IPR011990">
    <property type="entry name" value="TPR-like_helical_dom_sf"/>
</dbReference>
<dbReference type="PANTHER" id="PTHR12287:SF23">
    <property type="entry name" value="AROUSER, ISOFORM A-RELATED"/>
    <property type="match status" value="1"/>
</dbReference>
<feature type="lipid moiety-binding region" description="Phosphatidylserine amidated glycine; alternate" evidence="18">
    <location>
        <position position="1670"/>
    </location>
</feature>
<dbReference type="InterPro" id="IPR039801">
    <property type="entry name" value="EPS8-like"/>
</dbReference>
<dbReference type="Pfam" id="PF00018">
    <property type="entry name" value="SH3_1"/>
    <property type="match status" value="1"/>
</dbReference>
<feature type="region of interest" description="Disordered" evidence="21">
    <location>
        <begin position="855"/>
        <end position="908"/>
    </location>
</feature>
<evidence type="ECO:0000259" key="23">
    <source>
        <dbReference type="PROSITE" id="PS51459"/>
    </source>
</evidence>
<dbReference type="GO" id="GO:0070733">
    <property type="term" value="F:AMPylase activity"/>
    <property type="evidence" value="ECO:0007669"/>
    <property type="project" value="UniProtKB-EC"/>
</dbReference>
<dbReference type="Pfam" id="PF02661">
    <property type="entry name" value="Fic"/>
    <property type="match status" value="1"/>
</dbReference>
<dbReference type="Pfam" id="PF02991">
    <property type="entry name" value="ATG8"/>
    <property type="match status" value="1"/>
</dbReference>
<evidence type="ECO:0000256" key="16">
    <source>
        <dbReference type="ARBA" id="ARBA00048696"/>
    </source>
</evidence>
<dbReference type="SUPFAM" id="SSF48452">
    <property type="entry name" value="TPR-like"/>
    <property type="match status" value="1"/>
</dbReference>
<feature type="non-terminal residue" evidence="24">
    <location>
        <position position="1"/>
    </location>
</feature>
<dbReference type="OrthoDB" id="4680325at2759"/>
<dbReference type="GO" id="GO:0006950">
    <property type="term" value="P:response to stress"/>
    <property type="evidence" value="ECO:0007669"/>
    <property type="project" value="UniProtKB-ARBA"/>
</dbReference>
<keyword evidence="12" id="KW-0968">Cytoplasmic vesicle</keyword>
<dbReference type="InterPro" id="IPR013761">
    <property type="entry name" value="SAM/pointed_sf"/>
</dbReference>
<dbReference type="PROSITE" id="PS51459">
    <property type="entry name" value="FIDO"/>
    <property type="match status" value="1"/>
</dbReference>
<protein>
    <recommendedName>
        <fullName evidence="13">protein adenylyltransferase</fullName>
        <ecNumber evidence="13">2.7.7.108</ecNumber>
    </recommendedName>
</protein>
<dbReference type="SMART" id="SM00326">
    <property type="entry name" value="SH3"/>
    <property type="match status" value="1"/>
</dbReference>
<organism evidence="24 25">
    <name type="scientific">Trichinella patagoniensis</name>
    <dbReference type="NCBI Taxonomy" id="990121"/>
    <lineage>
        <taxon>Eukaryota</taxon>
        <taxon>Metazoa</taxon>
        <taxon>Ecdysozoa</taxon>
        <taxon>Nematoda</taxon>
        <taxon>Enoplea</taxon>
        <taxon>Dorylaimia</taxon>
        <taxon>Trichinellida</taxon>
        <taxon>Trichinellidae</taxon>
        <taxon>Trichinella</taxon>
    </lineage>
</organism>
<dbReference type="InterPro" id="IPR036028">
    <property type="entry name" value="SH3-like_dom_sf"/>
</dbReference>
<dbReference type="SUPFAM" id="SSF50044">
    <property type="entry name" value="SH3-domain"/>
    <property type="match status" value="1"/>
</dbReference>
<evidence type="ECO:0000256" key="6">
    <source>
        <dbReference type="ARBA" id="ARBA00022490"/>
    </source>
</evidence>
<feature type="region of interest" description="Disordered" evidence="21">
    <location>
        <begin position="742"/>
        <end position="814"/>
    </location>
</feature>
<dbReference type="SUPFAM" id="SSF47769">
    <property type="entry name" value="SAM/Pointed domain"/>
    <property type="match status" value="1"/>
</dbReference>
<dbReference type="InterPro" id="IPR033928">
    <property type="entry name" value="EPS8_PTB"/>
</dbReference>
<dbReference type="Pfam" id="PF08416">
    <property type="entry name" value="PTB"/>
    <property type="match status" value="1"/>
</dbReference>
<dbReference type="Gene3D" id="2.30.30.40">
    <property type="entry name" value="SH3 Domains"/>
    <property type="match status" value="1"/>
</dbReference>
<reference evidence="24 25" key="1">
    <citation type="submission" date="2015-01" db="EMBL/GenBank/DDBJ databases">
        <title>Evolution of Trichinella species and genotypes.</title>
        <authorList>
            <person name="Korhonen P.K."/>
            <person name="Edoardo P."/>
            <person name="Giuseppe L.R."/>
            <person name="Gasser R.B."/>
        </authorList>
    </citation>
    <scope>NUCLEOTIDE SEQUENCE [LARGE SCALE GENOMIC DNA]</scope>
    <source>
        <strain evidence="24">ISS2496</strain>
    </source>
</reference>
<dbReference type="CDD" id="cd01210">
    <property type="entry name" value="PTB_EPS8"/>
    <property type="match status" value="1"/>
</dbReference>
<comment type="caution">
    <text evidence="24">The sequence shown here is derived from an EMBL/GenBank/DDBJ whole genome shotgun (WGS) entry which is preliminary data.</text>
</comment>
<dbReference type="GO" id="GO:0007266">
    <property type="term" value="P:Rho protein signal transduction"/>
    <property type="evidence" value="ECO:0007669"/>
    <property type="project" value="TreeGrafter"/>
</dbReference>
<feature type="region of interest" description="Disordered" evidence="21">
    <location>
        <begin position="614"/>
        <end position="645"/>
    </location>
</feature>
<name>A0A0V1ACC6_9BILA</name>
<dbReference type="GO" id="GO:0016236">
    <property type="term" value="P:macroautophagy"/>
    <property type="evidence" value="ECO:0007669"/>
    <property type="project" value="UniProtKB-ARBA"/>
</dbReference>
<evidence type="ECO:0000256" key="7">
    <source>
        <dbReference type="ARBA" id="ARBA00022679"/>
    </source>
</evidence>
<comment type="catalytic activity">
    <reaction evidence="15">
        <text>L-threonyl-[protein] + ATP = 3-O-(5'-adenylyl)-L-threonyl-[protein] + diphosphate</text>
        <dbReference type="Rhea" id="RHEA:54292"/>
        <dbReference type="Rhea" id="RHEA-COMP:11060"/>
        <dbReference type="Rhea" id="RHEA-COMP:13847"/>
        <dbReference type="ChEBI" id="CHEBI:30013"/>
        <dbReference type="ChEBI" id="CHEBI:30616"/>
        <dbReference type="ChEBI" id="CHEBI:33019"/>
        <dbReference type="ChEBI" id="CHEBI:138113"/>
        <dbReference type="EC" id="2.7.7.108"/>
    </reaction>
</comment>
<comment type="catalytic activity">
    <reaction evidence="17">
        <text>3-O-(5'-adenylyl)-L-threonyl-[protein] + H2O = L-threonyl-[protein] + AMP + H(+)</text>
        <dbReference type="Rhea" id="RHEA:55932"/>
        <dbReference type="Rhea" id="RHEA-COMP:11060"/>
        <dbReference type="Rhea" id="RHEA-COMP:13847"/>
        <dbReference type="ChEBI" id="CHEBI:15377"/>
        <dbReference type="ChEBI" id="CHEBI:15378"/>
        <dbReference type="ChEBI" id="CHEBI:30013"/>
        <dbReference type="ChEBI" id="CHEBI:138113"/>
        <dbReference type="ChEBI" id="CHEBI:456215"/>
    </reaction>
</comment>
<keyword evidence="10" id="KW-0472">Membrane</keyword>
<dbReference type="PROSITE" id="PS50005">
    <property type="entry name" value="TPR"/>
    <property type="match status" value="1"/>
</dbReference>
<feature type="repeat" description="TPR" evidence="20">
    <location>
        <begin position="1176"/>
        <end position="1209"/>
    </location>
</feature>
<dbReference type="FunFam" id="2.30.29.30:FF:000289">
    <property type="entry name" value="Epidermal growth factor receptor kinase substrate 8"/>
    <property type="match status" value="1"/>
</dbReference>
<comment type="similarity">
    <text evidence="2">Belongs to the EPS8 family.</text>
</comment>
<comment type="similarity">
    <text evidence="4">Belongs to the fic family.</text>
</comment>
<dbReference type="EMBL" id="JYDQ01000011">
    <property type="protein sequence ID" value="KRY22169.1"/>
    <property type="molecule type" value="Genomic_DNA"/>
</dbReference>
<dbReference type="GO" id="GO:0005776">
    <property type="term" value="C:autophagosome"/>
    <property type="evidence" value="ECO:0007669"/>
    <property type="project" value="UniProtKB-SubCell"/>
</dbReference>
<feature type="compositionally biased region" description="Polar residues" evidence="21">
    <location>
        <begin position="792"/>
        <end position="809"/>
    </location>
</feature>
<feature type="compositionally biased region" description="Polar residues" evidence="21">
    <location>
        <begin position="743"/>
        <end position="753"/>
    </location>
</feature>
<evidence type="ECO:0000256" key="20">
    <source>
        <dbReference type="PROSITE-ProRule" id="PRU00339"/>
    </source>
</evidence>
<dbReference type="Pfam" id="PF18016">
    <property type="entry name" value="SAM_3"/>
    <property type="match status" value="1"/>
</dbReference>
<dbReference type="InterPro" id="IPR001452">
    <property type="entry name" value="SH3_domain"/>
</dbReference>
<evidence type="ECO:0000256" key="18">
    <source>
        <dbReference type="PIRSR" id="PIRSR604241-50"/>
    </source>
</evidence>
<keyword evidence="7 24" id="KW-0808">Transferase</keyword>
<dbReference type="InterPro" id="IPR004241">
    <property type="entry name" value="Atg8-like"/>
</dbReference>
<feature type="compositionally biased region" description="Polar residues" evidence="21">
    <location>
        <begin position="873"/>
        <end position="888"/>
    </location>
</feature>
<dbReference type="SUPFAM" id="SSF140931">
    <property type="entry name" value="Fic-like"/>
    <property type="match status" value="1"/>
</dbReference>
<evidence type="ECO:0000256" key="1">
    <source>
        <dbReference type="ARBA" id="ARBA00004419"/>
    </source>
</evidence>
<evidence type="ECO:0000256" key="8">
    <source>
        <dbReference type="ARBA" id="ARBA00022695"/>
    </source>
</evidence>
<feature type="compositionally biased region" description="Pro residues" evidence="21">
    <location>
        <begin position="855"/>
        <end position="864"/>
    </location>
</feature>
<evidence type="ECO:0000256" key="2">
    <source>
        <dbReference type="ARBA" id="ARBA00006197"/>
    </source>
</evidence>
<dbReference type="STRING" id="990121.A0A0V1ACC6"/>
<feature type="domain" description="SH3" evidence="22">
    <location>
        <begin position="681"/>
        <end position="740"/>
    </location>
</feature>
<keyword evidence="20" id="KW-0802">TPR repeat</keyword>
<keyword evidence="11 18" id="KW-0449">Lipoprotein</keyword>
<evidence type="ECO:0000256" key="5">
    <source>
        <dbReference type="ARBA" id="ARBA00022443"/>
    </source>
</evidence>
<feature type="domain" description="Fido" evidence="23">
    <location>
        <begin position="1356"/>
        <end position="1491"/>
    </location>
</feature>
<dbReference type="Pfam" id="PF22975">
    <property type="entry name" value="EPS8_2nd"/>
    <property type="match status" value="1"/>
</dbReference>
<evidence type="ECO:0000256" key="21">
    <source>
        <dbReference type="SAM" id="MobiDB-lite"/>
    </source>
</evidence>
<gene>
    <name evidence="24" type="primary">EPS8L2</name>
    <name evidence="24" type="ORF">T12_9296</name>
</gene>
<evidence type="ECO:0000256" key="14">
    <source>
        <dbReference type="ARBA" id="ARBA00037868"/>
    </source>
</evidence>
<dbReference type="InterPro" id="IPR041418">
    <property type="entry name" value="SAM_3"/>
</dbReference>
<dbReference type="SUPFAM" id="SSF54236">
    <property type="entry name" value="Ubiquitin-like"/>
    <property type="match status" value="1"/>
</dbReference>
<dbReference type="Gene3D" id="1.10.150.50">
    <property type="entry name" value="Transcription Factor, Ets-1"/>
    <property type="match status" value="1"/>
</dbReference>
<comment type="similarity">
    <text evidence="3">Belongs to the ATG8 family.</text>
</comment>
<dbReference type="CDD" id="cd16129">
    <property type="entry name" value="Ubl_ATG8_MAP1LC3"/>
    <property type="match status" value="1"/>
</dbReference>
<feature type="compositionally biased region" description="Polar residues" evidence="21">
    <location>
        <begin position="896"/>
        <end position="908"/>
    </location>
</feature>
<dbReference type="Gene3D" id="1.25.40.10">
    <property type="entry name" value="Tetratricopeptide repeat domain"/>
    <property type="match status" value="1"/>
</dbReference>
<dbReference type="GO" id="GO:0005886">
    <property type="term" value="C:plasma membrane"/>
    <property type="evidence" value="ECO:0007669"/>
    <property type="project" value="TreeGrafter"/>
</dbReference>
<dbReference type="PROSITE" id="PS50002">
    <property type="entry name" value="SH3"/>
    <property type="match status" value="1"/>
</dbReference>
<dbReference type="InterPro" id="IPR029071">
    <property type="entry name" value="Ubiquitin-like_domsf"/>
</dbReference>
<keyword evidence="9" id="KW-0072">Autophagy</keyword>
<dbReference type="InterPro" id="IPR019734">
    <property type="entry name" value="TPR_rpt"/>
</dbReference>
<keyword evidence="8" id="KW-0548">Nucleotidyltransferase</keyword>
<dbReference type="GO" id="GO:0035023">
    <property type="term" value="P:regulation of Rho protein signal transduction"/>
    <property type="evidence" value="ECO:0007669"/>
    <property type="project" value="TreeGrafter"/>
</dbReference>
<keyword evidence="5 19" id="KW-0728">SH3 domain</keyword>
<keyword evidence="6" id="KW-0963">Cytoplasm</keyword>
<dbReference type="InterPro" id="IPR003812">
    <property type="entry name" value="Fido"/>
</dbReference>
<dbReference type="GO" id="GO:0003779">
    <property type="term" value="F:actin binding"/>
    <property type="evidence" value="ECO:0007669"/>
    <property type="project" value="TreeGrafter"/>
</dbReference>
<proteinExistence type="inferred from homology"/>
<evidence type="ECO:0000256" key="11">
    <source>
        <dbReference type="ARBA" id="ARBA00023288"/>
    </source>
</evidence>
<evidence type="ECO:0000256" key="17">
    <source>
        <dbReference type="ARBA" id="ARBA00049297"/>
    </source>
</evidence>
<evidence type="ECO:0000259" key="22">
    <source>
        <dbReference type="PROSITE" id="PS50002"/>
    </source>
</evidence>
<comment type="subcellular location">
    <subcellularLocation>
        <location evidence="1">Cytoplasmic vesicle</location>
        <location evidence="1">Autophagosome</location>
    </subcellularLocation>
    <subcellularLocation>
        <location evidence="14">Endomembrane system</location>
        <topology evidence="14">Lipid-anchor</topology>
    </subcellularLocation>
</comment>
<evidence type="ECO:0000313" key="24">
    <source>
        <dbReference type="EMBL" id="KRY22169.1"/>
    </source>
</evidence>
<dbReference type="Gene3D" id="2.30.29.30">
    <property type="entry name" value="Pleckstrin-homology domain (PH domain)/Phosphotyrosine-binding domain (PTB)"/>
    <property type="match status" value="1"/>
</dbReference>
<comment type="catalytic activity">
    <reaction evidence="16">
        <text>L-tyrosyl-[protein] + ATP = O-(5'-adenylyl)-L-tyrosyl-[protein] + diphosphate</text>
        <dbReference type="Rhea" id="RHEA:54288"/>
        <dbReference type="Rhea" id="RHEA-COMP:10136"/>
        <dbReference type="Rhea" id="RHEA-COMP:13846"/>
        <dbReference type="ChEBI" id="CHEBI:30616"/>
        <dbReference type="ChEBI" id="CHEBI:33019"/>
        <dbReference type="ChEBI" id="CHEBI:46858"/>
        <dbReference type="ChEBI" id="CHEBI:83624"/>
        <dbReference type="EC" id="2.7.7.108"/>
    </reaction>
</comment>
<evidence type="ECO:0000256" key="19">
    <source>
        <dbReference type="PROSITE-ProRule" id="PRU00192"/>
    </source>
</evidence>
<evidence type="ECO:0000256" key="4">
    <source>
        <dbReference type="ARBA" id="ARBA00009742"/>
    </source>
</evidence>
<dbReference type="PANTHER" id="PTHR12287">
    <property type="entry name" value="EPIDERMAL GROWTH FACTOR RECEPTOR KINASE SUBSTRATE EPS8-RELATED PROTEIN"/>
    <property type="match status" value="1"/>
</dbReference>
<evidence type="ECO:0000256" key="15">
    <source>
        <dbReference type="ARBA" id="ARBA00047939"/>
    </source>
</evidence>
<evidence type="ECO:0000256" key="3">
    <source>
        <dbReference type="ARBA" id="ARBA00007293"/>
    </source>
</evidence>
<dbReference type="EC" id="2.7.7.108" evidence="13"/>
<dbReference type="FunFam" id="3.10.20.90:FF:000149">
    <property type="entry name" value="microtubule-associated proteins 1A/1B light chain 3C"/>
    <property type="match status" value="1"/>
</dbReference>
<dbReference type="GO" id="GO:0012505">
    <property type="term" value="C:endomembrane system"/>
    <property type="evidence" value="ECO:0007669"/>
    <property type="project" value="UniProtKB-SubCell"/>
</dbReference>
<dbReference type="Gene3D" id="1.10.3290.10">
    <property type="entry name" value="Fido-like domain"/>
    <property type="match status" value="1"/>
</dbReference>
<keyword evidence="25" id="KW-1185">Reference proteome</keyword>
<dbReference type="InterPro" id="IPR036597">
    <property type="entry name" value="Fido-like_dom_sf"/>
</dbReference>
<dbReference type="InterPro" id="IPR013625">
    <property type="entry name" value="PTB"/>
</dbReference>
<evidence type="ECO:0000313" key="25">
    <source>
        <dbReference type="Proteomes" id="UP000054783"/>
    </source>
</evidence>
<dbReference type="SUPFAM" id="SSF50729">
    <property type="entry name" value="PH domain-like"/>
    <property type="match status" value="1"/>
</dbReference>
<accession>A0A0V1ACC6</accession>
<sequence>LACDLLGIASMPVLGQNSFFRSSSTAGPLPASMNGNVRRLNGNFGGSMPSFVDGQNFDVDMRKAYMQEDSPSYFVEHLATFGVGPQFGLQWPSDGIRKLKQMERSSAIWAQRMILRLRHTAVVVEDENGDVVEQFPLNLVSEPTAHVSSDPRDLYNNLLVFIVNGSKGKKTATPTEMHIFQCVQVSVCSFCRVVTNHAKQTQQRKKLAHQCSAFPRCLLVRSRMISNNFYADASKQYQRMLLIYGLYCCLYEFFFFKHRGRRISGFAMPSGGVEAGSPEMVATDGPSLLHGRSMFTRSDQRYFSQDRPRVSTVPVMMENGRSPSNFNYREVDQKSTFSDSSVVEFFERDVNILNRCFDDIERFVARIQSAAIAQRELEALQQQRRAMKPSSSRSSQSRMPGEGILLMRAQLPPEFEFFDILQKFKLCFNLLAKLKNHIHEPNAPELLHFLFTPLAIILDACQWGFGRNIAPQVVSPLVSPAAKALLLNCLTSKESEIWASLGDAWRTTAEEWTGPLPGHYSPTFAHNYGPYSTTTTTGTTVPDHGGQAGRSNRNLLIDTQLAGDFGRVSLERERLDLEKEKLQEEGRRIQFEKRILEEERRRLLEEKRQFYEEQEQRSVVSERLPRPPPAAANGLYSSTMSRSRPDLYRETTLREQESRRHFSPSNVTDDASFFFEQARARGSQIAQVVYERHGMNEKELTVRKGEFLEVLNNKKNWWECRNAHRQVGFVPHTILSVVDSGIHHNSTPHQQSKSFDEPLFVRPPPPSTSTFGPAMGNSATAFGSHEDDSSARRSSPVTRTATPANNSGDTPEVIRQRRGKLDEHKNKEVMMFSSTCLVNSKRPYVACAPPVPPPAPPPPPPPLPRTSGGVEAVSSSTGEKKASTSNGTIPHGLSKENGTSIRNGKLPSNVTVDSRRMLNEELLMTLNKSNLKGSFDFKAKPWPNSSLVTVQEMSSISSKQDVAEWLQAKCFSGRAINLLREHDGEKLLSMNKIQLEELIGRDEGARLYSQLQLQKTTAKYLRKSDDSQLSSILATRRNLNEEKMDDDKSLESQTCCFLRELRYRRYTMIKVCVEKSLKSFAMPKSIFTYNWYTLAVLVLLVAVIAYQTLHLLNNNNRSWLSDYLLHFFKSNQKNVSKYLSREVAFYLSSFDMPSPVEDTSVSQSSLVPAKGTESEALAVLQAAELFLKSGKVDKARKLFEHAVFLQPQHPDILTGYGLFTEKIGGDVVKANFMFSRALIYSPDHSLAKWHKGRTQPIVQEIDAEMMRILDQKRNKFLRIPRGSSGLRRAMREAYFSHIYHTVAMEGNTMNFVQTKSLLETRMAIGGKSILEHNEILGMDAALRFVNQSLIHRIGSLSVEDILDIHRRVLGFVDPVESGRFRTHQVYIGSFEPSLPENIEKEVDELLEWLNSDTAMSIHPVELAALLHYKFVVIHPFVDGNGRTSRLLMNLILMQAGFPPVIIRVEDRLQYYESLKLANEGDLRPFVRFIAECTRRTLDEYLANSMCSVDEASNPLEPIVDNGRTIIVNIPLNETFIAVFIATQVCLTMNSVGGGLTFRQRRPYNTRVREIQEIRRAYPDKIPIVIERFEGEKYLPVLDRCKFLVPDHVTMTELMQIVRRRLELHPEQALFLLVNEKSLVSHSTTLAELYEAEKDTDGFLYIVYTSQPGFG</sequence>
<dbReference type="Proteomes" id="UP000054783">
    <property type="component" value="Unassembled WGS sequence"/>
</dbReference>
<dbReference type="InterPro" id="IPR011993">
    <property type="entry name" value="PH-like_dom_sf"/>
</dbReference>
<dbReference type="Gene3D" id="3.10.20.90">
    <property type="entry name" value="Phosphatidylinositol 3-kinase Catalytic Subunit, Chain A, domain 1"/>
    <property type="match status" value="1"/>
</dbReference>
<evidence type="ECO:0000256" key="9">
    <source>
        <dbReference type="ARBA" id="ARBA00023006"/>
    </source>
</evidence>
<evidence type="ECO:0000256" key="12">
    <source>
        <dbReference type="ARBA" id="ARBA00023329"/>
    </source>
</evidence>
<dbReference type="InterPro" id="IPR055093">
    <property type="entry name" value="EPS8_2nd"/>
</dbReference>